<gene>
    <name evidence="2" type="ORF">B0T14DRAFT_247269</name>
</gene>
<dbReference type="Proteomes" id="UP001175000">
    <property type="component" value="Unassembled WGS sequence"/>
</dbReference>
<evidence type="ECO:0000313" key="2">
    <source>
        <dbReference type="EMBL" id="KAK0616466.1"/>
    </source>
</evidence>
<sequence>MDESHPHQPASWLPSGVAPPPISFRQLAPAPCLSQRQQAWPCSPCATPVSNNSGTSLQHTSASSHPINPNTPNTQCSGSSRSATTSRFISPPVLWCEEPPTYEDDDPSRAVTAPRPTGAQSLPILPSQLRQPVRSLHPRQVSADQVSQRQPLHNIATKLRGRGGAIDLVETGKPECACEVCRDPRCGYKPARNLAPDDRPHALKLQRLHALYKKRKSKAEIRCDILGCNQVILNGRTDNLKEHKKSSRCAGFGRAAWGEPGTGAAQQRAEELTSEEELRLVEAKLEEAWLDAVLAAIKRQDDAGLFAGSPPYPAVDLMPMMDFERLVDADHFIGIPWPW</sequence>
<organism evidence="2 3">
    <name type="scientific">Immersiella caudata</name>
    <dbReference type="NCBI Taxonomy" id="314043"/>
    <lineage>
        <taxon>Eukaryota</taxon>
        <taxon>Fungi</taxon>
        <taxon>Dikarya</taxon>
        <taxon>Ascomycota</taxon>
        <taxon>Pezizomycotina</taxon>
        <taxon>Sordariomycetes</taxon>
        <taxon>Sordariomycetidae</taxon>
        <taxon>Sordariales</taxon>
        <taxon>Lasiosphaeriaceae</taxon>
        <taxon>Immersiella</taxon>
    </lineage>
</organism>
<name>A0AA39WJA9_9PEZI</name>
<keyword evidence="3" id="KW-1185">Reference proteome</keyword>
<dbReference type="AlphaFoldDB" id="A0AA39WJA9"/>
<feature type="region of interest" description="Disordered" evidence="1">
    <location>
        <begin position="49"/>
        <end position="84"/>
    </location>
</feature>
<feature type="region of interest" description="Disordered" evidence="1">
    <location>
        <begin position="101"/>
        <end position="123"/>
    </location>
</feature>
<dbReference type="EMBL" id="JAULSU010000005">
    <property type="protein sequence ID" value="KAK0616466.1"/>
    <property type="molecule type" value="Genomic_DNA"/>
</dbReference>
<evidence type="ECO:0000313" key="3">
    <source>
        <dbReference type="Proteomes" id="UP001175000"/>
    </source>
</evidence>
<accession>A0AA39WJA9</accession>
<proteinExistence type="predicted"/>
<comment type="caution">
    <text evidence="2">The sequence shown here is derived from an EMBL/GenBank/DDBJ whole genome shotgun (WGS) entry which is preliminary data.</text>
</comment>
<reference evidence="2" key="1">
    <citation type="submission" date="2023-06" db="EMBL/GenBank/DDBJ databases">
        <title>Genome-scale phylogeny and comparative genomics of the fungal order Sordariales.</title>
        <authorList>
            <consortium name="Lawrence Berkeley National Laboratory"/>
            <person name="Hensen N."/>
            <person name="Bonometti L."/>
            <person name="Westerberg I."/>
            <person name="Brannstrom I.O."/>
            <person name="Guillou S."/>
            <person name="Cros-Aarteil S."/>
            <person name="Calhoun S."/>
            <person name="Haridas S."/>
            <person name="Kuo A."/>
            <person name="Mondo S."/>
            <person name="Pangilinan J."/>
            <person name="Riley R."/>
            <person name="Labutti K."/>
            <person name="Andreopoulos B."/>
            <person name="Lipzen A."/>
            <person name="Chen C."/>
            <person name="Yanf M."/>
            <person name="Daum C."/>
            <person name="Ng V."/>
            <person name="Clum A."/>
            <person name="Steindorff A."/>
            <person name="Ohm R."/>
            <person name="Martin F."/>
            <person name="Silar P."/>
            <person name="Natvig D."/>
            <person name="Lalanne C."/>
            <person name="Gautier V."/>
            <person name="Ament-Velasquez S.L."/>
            <person name="Kruys A."/>
            <person name="Hutchinson M.I."/>
            <person name="Powell A.J."/>
            <person name="Barry K."/>
            <person name="Miller A.N."/>
            <person name="Grigoriev I.V."/>
            <person name="Debuchy R."/>
            <person name="Gladieux P."/>
            <person name="Thoren M.H."/>
            <person name="Johannesson H."/>
        </authorList>
    </citation>
    <scope>NUCLEOTIDE SEQUENCE</scope>
    <source>
        <strain evidence="2">CBS 606.72</strain>
    </source>
</reference>
<feature type="region of interest" description="Disordered" evidence="1">
    <location>
        <begin position="1"/>
        <end position="25"/>
    </location>
</feature>
<evidence type="ECO:0000256" key="1">
    <source>
        <dbReference type="SAM" id="MobiDB-lite"/>
    </source>
</evidence>
<protein>
    <submittedName>
        <fullName evidence="2">Uncharacterized protein</fullName>
    </submittedName>
</protein>